<evidence type="ECO:0000313" key="3">
    <source>
        <dbReference type="Proteomes" id="UP000471026"/>
    </source>
</evidence>
<dbReference type="Gene3D" id="3.40.50.150">
    <property type="entry name" value="Vaccinia Virus protein VP39"/>
    <property type="match status" value="1"/>
</dbReference>
<evidence type="ECO:0000259" key="1">
    <source>
        <dbReference type="Pfam" id="PF13847"/>
    </source>
</evidence>
<keyword evidence="2" id="KW-0808">Transferase</keyword>
<sequence>MDVPHFPDGIEAYPHGHQPSVLASHAARTADNSCAYFLDRLEPGQRILDLGCGPGSITLDLAERIGPNGYVLGVDFSADAISAARAAAESRGVAGVEFTVGDLFDLDVRPASFDIVHAHQVLQHLADPVKALRAMARYCKPGGLIAVRDADYGAMAWYPQLPGVSAWFTTYCRSARATGGEPDAGRRLRAWANATGLEITYAGSSTWTYATPEATAWWGNTQADRVLHSTFAERTRAQGLTDADLQVMARDWRTWGQDPDAWFFLPHGELIVVNS</sequence>
<protein>
    <submittedName>
        <fullName evidence="2">Methyltransferase domain-containing protein</fullName>
    </submittedName>
</protein>
<organism evidence="2 3">
    <name type="scientific">Kocuria marina subsp. indica</name>
    <dbReference type="NCBI Taxonomy" id="1049583"/>
    <lineage>
        <taxon>Bacteria</taxon>
        <taxon>Bacillati</taxon>
        <taxon>Actinomycetota</taxon>
        <taxon>Actinomycetes</taxon>
        <taxon>Micrococcales</taxon>
        <taxon>Micrococcaceae</taxon>
        <taxon>Kocuria</taxon>
    </lineage>
</organism>
<feature type="domain" description="Methyltransferase" evidence="1">
    <location>
        <begin position="42"/>
        <end position="172"/>
    </location>
</feature>
<evidence type="ECO:0000313" key="2">
    <source>
        <dbReference type="EMBL" id="NDO77069.1"/>
    </source>
</evidence>
<dbReference type="EMBL" id="WMHZ01000002">
    <property type="protein sequence ID" value="NDO77069.1"/>
    <property type="molecule type" value="Genomic_DNA"/>
</dbReference>
<dbReference type="PANTHER" id="PTHR43861">
    <property type="entry name" value="TRANS-ACONITATE 2-METHYLTRANSFERASE-RELATED"/>
    <property type="match status" value="1"/>
</dbReference>
<dbReference type="AlphaFoldDB" id="A0A6N9QVB4"/>
<dbReference type="CDD" id="cd02440">
    <property type="entry name" value="AdoMet_MTases"/>
    <property type="match status" value="1"/>
</dbReference>
<reference evidence="2 3" key="1">
    <citation type="submission" date="2019-11" db="EMBL/GenBank/DDBJ databases">
        <title>Draft genome sequence of Kocuria indica DP-K7, a methyl red degrading Actinobacterium.</title>
        <authorList>
            <person name="Kumaran S."/>
            <person name="Tischler D."/>
            <person name="Ngo A.C.R."/>
            <person name="Schultes F."/>
        </authorList>
    </citation>
    <scope>NUCLEOTIDE SEQUENCE [LARGE SCALE GENOMIC DNA]</scope>
    <source>
        <strain evidence="2 3">DP-K7</strain>
    </source>
</reference>
<keyword evidence="2" id="KW-0489">Methyltransferase</keyword>
<dbReference type="GO" id="GO:0008168">
    <property type="term" value="F:methyltransferase activity"/>
    <property type="evidence" value="ECO:0007669"/>
    <property type="project" value="UniProtKB-KW"/>
</dbReference>
<comment type="caution">
    <text evidence="2">The sequence shown here is derived from an EMBL/GenBank/DDBJ whole genome shotgun (WGS) entry which is preliminary data.</text>
</comment>
<dbReference type="Proteomes" id="UP000471026">
    <property type="component" value="Unassembled WGS sequence"/>
</dbReference>
<dbReference type="GO" id="GO:0032259">
    <property type="term" value="P:methylation"/>
    <property type="evidence" value="ECO:0007669"/>
    <property type="project" value="UniProtKB-KW"/>
</dbReference>
<dbReference type="InterPro" id="IPR025714">
    <property type="entry name" value="Methyltranfer_dom"/>
</dbReference>
<proteinExistence type="predicted"/>
<dbReference type="SUPFAM" id="SSF53335">
    <property type="entry name" value="S-adenosyl-L-methionine-dependent methyltransferases"/>
    <property type="match status" value="1"/>
</dbReference>
<gene>
    <name evidence="2" type="ORF">GKZ75_02145</name>
</gene>
<dbReference type="InterPro" id="IPR029063">
    <property type="entry name" value="SAM-dependent_MTases_sf"/>
</dbReference>
<dbReference type="RefSeq" id="WP_162228587.1">
    <property type="nucleotide sequence ID" value="NZ_WMHZ01000002.1"/>
</dbReference>
<name>A0A6N9QVB4_9MICC</name>
<accession>A0A6N9QVB4</accession>
<dbReference type="Pfam" id="PF13847">
    <property type="entry name" value="Methyltransf_31"/>
    <property type="match status" value="1"/>
</dbReference>